<dbReference type="Proteomes" id="UP000192132">
    <property type="component" value="Unassembled WGS sequence"/>
</dbReference>
<gene>
    <name evidence="3" type="ORF">BKE30_13450</name>
</gene>
<evidence type="ECO:0000259" key="2">
    <source>
        <dbReference type="Pfam" id="PF13362"/>
    </source>
</evidence>
<dbReference type="InterPro" id="IPR034154">
    <property type="entry name" value="TOPRIM_DnaG/twinkle"/>
</dbReference>
<sequence length="389" mass="43661">MFNVSDVKTQFLKACLQAGLIVDDVEMNGRKIRCRVQGDKAGQKSGFYKGYSDGYPNGIIGNYKTGGCAGNDKGIADQAVFKWKYEPSAEDKRNYALKVNSNNPVDRQNYISQIEQLKKESEAKAAENERLHQIFLSRKAQESFVEFNRVCQPASAHAYLKHKQVNAYGVFVATQPLKIKKELEKDLTKQFQHLPKGALVIPSYSLMGEFQSYQFIYQLKDTFIKSFRSEAPKSGSVFILGGGIAQAEVILLCEGYATGATLHHCTGQTTLVCFDIENLCVIARELRALYPHKTIYICSDNDHLKPRELDHQGKPKINVGLTKGMVIADEIHSHLLSPIFSRNQNASDWNDLYSIAGRQGVRDQLKQQLVFIRQNGVSVFAKQHDLLSS</sequence>
<keyword evidence="4" id="KW-1185">Reference proteome</keyword>
<dbReference type="AlphaFoldDB" id="A0A1S8CR24"/>
<feature type="domain" description="Toprim" evidence="2">
    <location>
        <begin position="250"/>
        <end position="357"/>
    </location>
</feature>
<comment type="caution">
    <text evidence="3">The sequence shown here is derived from an EMBL/GenBank/DDBJ whole genome shotgun (WGS) entry which is preliminary data.</text>
</comment>
<dbReference type="RefSeq" id="WP_076879114.1">
    <property type="nucleotide sequence ID" value="NZ_MLCN01000040.1"/>
</dbReference>
<dbReference type="EMBL" id="MLCN01000040">
    <property type="protein sequence ID" value="ONG37951.1"/>
    <property type="molecule type" value="Genomic_DNA"/>
</dbReference>
<evidence type="ECO:0000313" key="4">
    <source>
        <dbReference type="Proteomes" id="UP000192132"/>
    </source>
</evidence>
<dbReference type="InterPro" id="IPR006171">
    <property type="entry name" value="TOPRIM_dom"/>
</dbReference>
<dbReference type="OrthoDB" id="9763644at2"/>
<dbReference type="Pfam" id="PF13362">
    <property type="entry name" value="Toprim_3"/>
    <property type="match status" value="1"/>
</dbReference>
<accession>A0A1S8CR24</accession>
<evidence type="ECO:0000256" key="1">
    <source>
        <dbReference type="SAM" id="Coils"/>
    </source>
</evidence>
<protein>
    <recommendedName>
        <fullName evidence="2">Toprim domain-containing protein</fullName>
    </recommendedName>
</protein>
<organism evidence="3 4">
    <name type="scientific">Alkanindiges hydrocarboniclasticus</name>
    <dbReference type="NCBI Taxonomy" id="1907941"/>
    <lineage>
        <taxon>Bacteria</taxon>
        <taxon>Pseudomonadati</taxon>
        <taxon>Pseudomonadota</taxon>
        <taxon>Gammaproteobacteria</taxon>
        <taxon>Moraxellales</taxon>
        <taxon>Moraxellaceae</taxon>
        <taxon>Alkanindiges</taxon>
    </lineage>
</organism>
<reference evidence="3 4" key="1">
    <citation type="submission" date="2016-10" db="EMBL/GenBank/DDBJ databases">
        <title>Draft Genome sequence of Alkanindiges sp. strain H1.</title>
        <authorList>
            <person name="Subhash Y."/>
            <person name="Lee S."/>
        </authorList>
    </citation>
    <scope>NUCLEOTIDE SEQUENCE [LARGE SCALE GENOMIC DNA]</scope>
    <source>
        <strain evidence="3 4">H1</strain>
    </source>
</reference>
<evidence type="ECO:0000313" key="3">
    <source>
        <dbReference type="EMBL" id="ONG37951.1"/>
    </source>
</evidence>
<keyword evidence="1" id="KW-0175">Coiled coil</keyword>
<feature type="coiled-coil region" evidence="1">
    <location>
        <begin position="107"/>
        <end position="134"/>
    </location>
</feature>
<dbReference type="STRING" id="1907941.BKE30_13450"/>
<name>A0A1S8CR24_9GAMM</name>
<proteinExistence type="predicted"/>
<dbReference type="CDD" id="cd01029">
    <property type="entry name" value="TOPRIM_primases"/>
    <property type="match status" value="1"/>
</dbReference>